<dbReference type="HAMAP" id="MF_00216">
    <property type="entry name" value="aIF_1A"/>
    <property type="match status" value="1"/>
</dbReference>
<dbReference type="CDD" id="cd05793">
    <property type="entry name" value="S1_IF1A"/>
    <property type="match status" value="1"/>
</dbReference>
<protein>
    <submittedName>
        <fullName evidence="4">Translation initiation factor 1A (eIF-1A) like protein</fullName>
    </submittedName>
</protein>
<feature type="compositionally biased region" description="Polar residues" evidence="2">
    <location>
        <begin position="146"/>
        <end position="157"/>
    </location>
</feature>
<dbReference type="InterPro" id="IPR006196">
    <property type="entry name" value="RNA-binding_domain_S1_IF1"/>
</dbReference>
<keyword evidence="1" id="KW-0648">Protein biosynthesis</keyword>
<dbReference type="Proteomes" id="UP001057375">
    <property type="component" value="Unassembled WGS sequence"/>
</dbReference>
<evidence type="ECO:0000313" key="4">
    <source>
        <dbReference type="EMBL" id="GKT14867.1"/>
    </source>
</evidence>
<name>A0ABQ5JRY7_9EUKA</name>
<feature type="compositionally biased region" description="Basic residues" evidence="2">
    <location>
        <begin position="1"/>
        <end position="10"/>
    </location>
</feature>
<feature type="compositionally biased region" description="Basic and acidic residues" evidence="2">
    <location>
        <begin position="11"/>
        <end position="20"/>
    </location>
</feature>
<dbReference type="Gene3D" id="2.40.50.140">
    <property type="entry name" value="Nucleic acid-binding proteins"/>
    <property type="match status" value="1"/>
</dbReference>
<dbReference type="PROSITE" id="PS50832">
    <property type="entry name" value="S1_IF1_TYPE"/>
    <property type="match status" value="1"/>
</dbReference>
<reference evidence="4" key="1">
    <citation type="submission" date="2022-03" db="EMBL/GenBank/DDBJ databases">
        <title>Draft genome sequence of Aduncisulcus paluster, a free-living microaerophilic Fornicata.</title>
        <authorList>
            <person name="Yuyama I."/>
            <person name="Kume K."/>
            <person name="Tamura T."/>
            <person name="Inagaki Y."/>
            <person name="Hashimoto T."/>
        </authorList>
    </citation>
    <scope>NUCLEOTIDE SEQUENCE</scope>
    <source>
        <strain evidence="4">NY0171</strain>
    </source>
</reference>
<evidence type="ECO:0000313" key="5">
    <source>
        <dbReference type="Proteomes" id="UP001057375"/>
    </source>
</evidence>
<dbReference type="Pfam" id="PF01176">
    <property type="entry name" value="eIF-1a"/>
    <property type="match status" value="1"/>
</dbReference>
<dbReference type="EMBL" id="BQXS01011630">
    <property type="protein sequence ID" value="GKT14867.1"/>
    <property type="molecule type" value="Genomic_DNA"/>
</dbReference>
<gene>
    <name evidence="4" type="ORF">ADUPG1_010569</name>
</gene>
<dbReference type="GO" id="GO:0003743">
    <property type="term" value="F:translation initiation factor activity"/>
    <property type="evidence" value="ECO:0007669"/>
    <property type="project" value="UniProtKB-KW"/>
</dbReference>
<feature type="region of interest" description="Disordered" evidence="2">
    <location>
        <begin position="146"/>
        <end position="185"/>
    </location>
</feature>
<keyword evidence="1 4" id="KW-0396">Initiation factor</keyword>
<accession>A0ABQ5JRY7</accession>
<comment type="caution">
    <text evidence="4">The sequence shown here is derived from an EMBL/GenBank/DDBJ whole genome shotgun (WGS) entry which is preliminary data.</text>
</comment>
<evidence type="ECO:0000256" key="1">
    <source>
        <dbReference type="PROSITE-ProRule" id="PRU00181"/>
    </source>
</evidence>
<feature type="region of interest" description="Disordered" evidence="2">
    <location>
        <begin position="228"/>
        <end position="263"/>
    </location>
</feature>
<dbReference type="InterPro" id="IPR001253">
    <property type="entry name" value="TIF_eIF-1A"/>
</dbReference>
<feature type="compositionally biased region" description="Polar residues" evidence="2">
    <location>
        <begin position="232"/>
        <end position="258"/>
    </location>
</feature>
<feature type="region of interest" description="Disordered" evidence="2">
    <location>
        <begin position="1"/>
        <end position="20"/>
    </location>
</feature>
<dbReference type="SUPFAM" id="SSF50249">
    <property type="entry name" value="Nucleic acid-binding proteins"/>
    <property type="match status" value="1"/>
</dbReference>
<evidence type="ECO:0000259" key="3">
    <source>
        <dbReference type="PROSITE" id="PS50832"/>
    </source>
</evidence>
<dbReference type="SMART" id="SM00652">
    <property type="entry name" value="eIF1a"/>
    <property type="match status" value="1"/>
</dbReference>
<organism evidence="4 5">
    <name type="scientific">Aduncisulcus paluster</name>
    <dbReference type="NCBI Taxonomy" id="2918883"/>
    <lineage>
        <taxon>Eukaryota</taxon>
        <taxon>Metamonada</taxon>
        <taxon>Carpediemonas-like organisms</taxon>
        <taxon>Aduncisulcus</taxon>
    </lineage>
</organism>
<sequence length="550" mass="62788">MGKKLYKKKHESKEEYMKRRERGFSVRTPVGKGPHSYNCFKDKSLTSFFELPDRQRRLLDLGIVTEKGFILPETRISQQQSKLYHVLAEEKRRSEDQKRIQKEVLERKRARIIAEQSARSKAFKVAQLKLEMQDRANKKHIIESVQTTDFQRSSPSRTQRRAKSSMGLRSRKSIMSAPEKPRSPHSYARFSAEYLASSAITSNSGRGSKASGRFSVQKDRRILQSLRDQVMRSGSRTSLGLPRTASSLDRLSQTSSGIVPSRSLPLSSVERALSEFVSAQDSDLPADHSRAPPTPQTRVKEQVRDLDPYDLSQYSMGVYEPRRASSSRRKGRSPTKQRLLTTHDISYSSASPSEILRKKRELSAMYGRQKYVPTADPVIALSKILGPLEEVMDDDIARFLSYSLCYSDRKMGKGNKGKGGKSRKRGKRESSYDSREIIFAKEGEEYAVIQKKLGNCRMECRCLGDGKVRQCLVRGSMRKKVWVNLGDLVLVSLREYQADVGDIFHRYTPDEVKALQKLGHVPDELVMFEDEDEIADIHEEEEEKGMKEDE</sequence>
<feature type="domain" description="S1-like" evidence="3">
    <location>
        <begin position="433"/>
        <end position="508"/>
    </location>
</feature>
<dbReference type="InterPro" id="IPR012340">
    <property type="entry name" value="NA-bd_OB-fold"/>
</dbReference>
<feature type="non-terminal residue" evidence="4">
    <location>
        <position position="550"/>
    </location>
</feature>
<feature type="region of interest" description="Disordered" evidence="2">
    <location>
        <begin position="278"/>
        <end position="305"/>
    </location>
</feature>
<feature type="compositionally biased region" description="Basic residues" evidence="2">
    <location>
        <begin position="325"/>
        <end position="335"/>
    </location>
</feature>
<dbReference type="PANTHER" id="PTHR21668">
    <property type="entry name" value="EIF-1A"/>
    <property type="match status" value="1"/>
</dbReference>
<proteinExistence type="inferred from homology"/>
<feature type="region of interest" description="Disordered" evidence="2">
    <location>
        <begin position="317"/>
        <end position="338"/>
    </location>
</feature>
<evidence type="ECO:0000256" key="2">
    <source>
        <dbReference type="SAM" id="MobiDB-lite"/>
    </source>
</evidence>
<keyword evidence="5" id="KW-1185">Reference proteome</keyword>